<dbReference type="RefSeq" id="WP_169698328.1">
    <property type="nucleotide sequence ID" value="NZ_LS974202.1"/>
</dbReference>
<dbReference type="KEGG" id="minf:MESINF_0447"/>
<feature type="chain" id="PRO_5030616172" description="DUF11 domain-containing protein" evidence="1">
    <location>
        <begin position="21"/>
        <end position="169"/>
    </location>
</feature>
<reference evidence="2 3" key="1">
    <citation type="submission" date="2017-01" db="EMBL/GenBank/DDBJ databases">
        <authorList>
            <person name="Erauso G."/>
        </authorList>
    </citation>
    <scope>NUCLEOTIDE SEQUENCE [LARGE SCALE GENOMIC DNA]</scope>
    <source>
        <strain evidence="2">MESINF1</strain>
    </source>
</reference>
<protein>
    <recommendedName>
        <fullName evidence="4">DUF11 domain-containing protein</fullName>
    </recommendedName>
</protein>
<organism evidence="2 3">
    <name type="scientific">Mesotoga infera</name>
    <dbReference type="NCBI Taxonomy" id="1236046"/>
    <lineage>
        <taxon>Bacteria</taxon>
        <taxon>Thermotogati</taxon>
        <taxon>Thermotogota</taxon>
        <taxon>Thermotogae</taxon>
        <taxon>Kosmotogales</taxon>
        <taxon>Kosmotogaceae</taxon>
        <taxon>Mesotoga</taxon>
    </lineage>
</organism>
<evidence type="ECO:0008006" key="4">
    <source>
        <dbReference type="Google" id="ProtNLM"/>
    </source>
</evidence>
<name>A0A7Z7PQL4_9BACT</name>
<sequence>MKKCFLTIVFLSALFLLGFANEEPIKVSIESYKVWDSQSATETYEELDEVFPGDEILYVLTYENLSESTIEGLQMIALIPEGTFYIRGSATGERREHLDWESREVELYFSFDGGETFGKPPLFTEEVRGGMAVRRLVNPTAYTNIMWVYERQFKPSDILKVLYRVKVSN</sequence>
<keyword evidence="3" id="KW-1185">Reference proteome</keyword>
<accession>A0A7Z7PQL4</accession>
<keyword evidence="1" id="KW-0732">Signal</keyword>
<dbReference type="EMBL" id="LS974202">
    <property type="protein sequence ID" value="SSC11896.1"/>
    <property type="molecule type" value="Genomic_DNA"/>
</dbReference>
<evidence type="ECO:0000313" key="2">
    <source>
        <dbReference type="EMBL" id="SSC11896.1"/>
    </source>
</evidence>
<evidence type="ECO:0000313" key="3">
    <source>
        <dbReference type="Proteomes" id="UP000250796"/>
    </source>
</evidence>
<evidence type="ECO:0000256" key="1">
    <source>
        <dbReference type="SAM" id="SignalP"/>
    </source>
</evidence>
<gene>
    <name evidence="2" type="ORF">MESINF_0447</name>
</gene>
<dbReference type="AlphaFoldDB" id="A0A7Z7PQL4"/>
<proteinExistence type="predicted"/>
<feature type="signal peptide" evidence="1">
    <location>
        <begin position="1"/>
        <end position="20"/>
    </location>
</feature>
<dbReference type="Proteomes" id="UP000250796">
    <property type="component" value="Chromosome MESINF"/>
</dbReference>